<dbReference type="EMBL" id="PZZZ01000001">
    <property type="protein sequence ID" value="PTM98563.1"/>
    <property type="molecule type" value="Genomic_DNA"/>
</dbReference>
<dbReference type="Pfam" id="PF00884">
    <property type="entry name" value="Sulfatase"/>
    <property type="match status" value="1"/>
</dbReference>
<name>A0A2T5BI48_MYCDI</name>
<dbReference type="InterPro" id="IPR025863">
    <property type="entry name" value="Choline_sulf_C_dom"/>
</dbReference>
<dbReference type="NCBIfam" id="TIGR03417">
    <property type="entry name" value="chol_sulfatase"/>
    <property type="match status" value="1"/>
</dbReference>
<feature type="domain" description="Sulfatase N-terminal" evidence="4">
    <location>
        <begin position="6"/>
        <end position="350"/>
    </location>
</feature>
<proteinExistence type="inferred from homology"/>
<dbReference type="Gene3D" id="3.40.720.10">
    <property type="entry name" value="Alkaline Phosphatase, subunit A"/>
    <property type="match status" value="1"/>
</dbReference>
<dbReference type="RefSeq" id="WP_108000942.1">
    <property type="nucleotide sequence ID" value="NZ_JBHEEX010000008.1"/>
</dbReference>
<accession>A0A2T5BI48</accession>
<dbReference type="FunFam" id="3.40.720.10:FF:000032">
    <property type="entry name" value="Choline sulfatase"/>
    <property type="match status" value="1"/>
</dbReference>
<gene>
    <name evidence="6" type="ORF">C7449_101228</name>
</gene>
<dbReference type="CDD" id="cd16032">
    <property type="entry name" value="choline-sulfatase"/>
    <property type="match status" value="1"/>
</dbReference>
<dbReference type="GO" id="GO:0008484">
    <property type="term" value="F:sulfuric ester hydrolase activity"/>
    <property type="evidence" value="ECO:0007669"/>
    <property type="project" value="TreeGrafter"/>
</dbReference>
<keyword evidence="7" id="KW-1185">Reference proteome</keyword>
<dbReference type="InterPro" id="IPR024607">
    <property type="entry name" value="Sulfatase_CS"/>
</dbReference>
<evidence type="ECO:0000259" key="5">
    <source>
        <dbReference type="Pfam" id="PF12411"/>
    </source>
</evidence>
<reference evidence="6 7" key="1">
    <citation type="submission" date="2018-04" db="EMBL/GenBank/DDBJ databases">
        <title>Genomic Encyclopedia of Type Strains, Phase IV (KMG-IV): sequencing the most valuable type-strain genomes for metagenomic binning, comparative biology and taxonomic classification.</title>
        <authorList>
            <person name="Goeker M."/>
        </authorList>
    </citation>
    <scope>NUCLEOTIDE SEQUENCE [LARGE SCALE GENOMIC DNA]</scope>
    <source>
        <strain evidence="6 7">DSM 7138</strain>
    </source>
</reference>
<keyword evidence="2" id="KW-0479">Metal-binding</keyword>
<dbReference type="GO" id="GO:0046872">
    <property type="term" value="F:metal ion binding"/>
    <property type="evidence" value="ECO:0007669"/>
    <property type="project" value="UniProtKB-KW"/>
</dbReference>
<evidence type="ECO:0000256" key="2">
    <source>
        <dbReference type="ARBA" id="ARBA00022723"/>
    </source>
</evidence>
<evidence type="ECO:0000313" key="7">
    <source>
        <dbReference type="Proteomes" id="UP000241247"/>
    </source>
</evidence>
<protein>
    <submittedName>
        <fullName evidence="6">Choline-sulfatase</fullName>
    </submittedName>
</protein>
<dbReference type="SUPFAM" id="SSF53649">
    <property type="entry name" value="Alkaline phosphatase-like"/>
    <property type="match status" value="1"/>
</dbReference>
<comment type="caution">
    <text evidence="6">The sequence shown here is derived from an EMBL/GenBank/DDBJ whole genome shotgun (WGS) entry which is preliminary data.</text>
</comment>
<evidence type="ECO:0000259" key="4">
    <source>
        <dbReference type="Pfam" id="PF00884"/>
    </source>
</evidence>
<evidence type="ECO:0000313" key="6">
    <source>
        <dbReference type="EMBL" id="PTM98563.1"/>
    </source>
</evidence>
<dbReference type="InterPro" id="IPR000917">
    <property type="entry name" value="Sulfatase_N"/>
</dbReference>
<evidence type="ECO:0000256" key="1">
    <source>
        <dbReference type="ARBA" id="ARBA00008779"/>
    </source>
</evidence>
<dbReference type="InterPro" id="IPR017850">
    <property type="entry name" value="Alkaline_phosphatase_core_sf"/>
</dbReference>
<feature type="domain" description="Choline sulfatase enzyme C-terminal" evidence="5">
    <location>
        <begin position="454"/>
        <end position="505"/>
    </location>
</feature>
<dbReference type="Pfam" id="PF12411">
    <property type="entry name" value="Choline_sulf_C"/>
    <property type="match status" value="1"/>
</dbReference>
<evidence type="ECO:0000256" key="3">
    <source>
        <dbReference type="ARBA" id="ARBA00022801"/>
    </source>
</evidence>
<dbReference type="Proteomes" id="UP000241247">
    <property type="component" value="Unassembled WGS sequence"/>
</dbReference>
<dbReference type="InterPro" id="IPR017785">
    <property type="entry name" value="Choline-sulfatase"/>
</dbReference>
<sequence>MTASKPNILIIMVDQLNGKLFPDGPADWLHAPHMKALAKRSARFANNYTSSPLCAPARASFMAGQLPSRTRVYDNAAEYVSSIPTFAHHLRRAGYYTALSGKMHFVGPDQLHGFEERLTTDIYPADFGWTPDYRKPGERIDWWYHNMGSVTGAGVAEITNQMEYDDEVAFLANQKLYQLSRENDDKERRPWCVTVSFTHPHDPYVARKKFWDLYEDCEHLMPEVGMLEQQDPHSARILHSCDYASFNITDENVRRSRRAYFANISYLDEKVGELVDTLTRTRMLDDTLILFCSDHGDMLGERGLWFKMNFFEGSARVPLMVAGPGVSAGLHTVPVSNLDVTPTLCDLAGISMEDVMPWTDGESLVPVINGAERTTPVLMEYAAEASYAPLVGIREGKWKYVHCELDPEQLYDLEADPLELNNLAASSDPVVKATLGAFRAMREARWDMEAFDAAVRESQARRWVVYEALRNGAYYPWDHQPLQKASERYMRNHMNLDNLEESKRYPRGE</sequence>
<organism evidence="6 7">
    <name type="scientific">Mycoplana dimorpha</name>
    <dbReference type="NCBI Taxonomy" id="28320"/>
    <lineage>
        <taxon>Bacteria</taxon>
        <taxon>Pseudomonadati</taxon>
        <taxon>Pseudomonadota</taxon>
        <taxon>Alphaproteobacteria</taxon>
        <taxon>Hyphomicrobiales</taxon>
        <taxon>Rhizobiaceae</taxon>
        <taxon>Mycoplana</taxon>
    </lineage>
</organism>
<dbReference type="PANTHER" id="PTHR45953:SF1">
    <property type="entry name" value="IDURONATE 2-SULFATASE"/>
    <property type="match status" value="1"/>
</dbReference>
<dbReference type="PROSITE" id="PS00149">
    <property type="entry name" value="SULFATASE_2"/>
    <property type="match status" value="1"/>
</dbReference>
<dbReference type="GO" id="GO:0005737">
    <property type="term" value="C:cytoplasm"/>
    <property type="evidence" value="ECO:0007669"/>
    <property type="project" value="TreeGrafter"/>
</dbReference>
<keyword evidence="3" id="KW-0378">Hydrolase</keyword>
<dbReference type="PANTHER" id="PTHR45953">
    <property type="entry name" value="IDURONATE 2-SULFATASE"/>
    <property type="match status" value="1"/>
</dbReference>
<dbReference type="PROSITE" id="PS00523">
    <property type="entry name" value="SULFATASE_1"/>
    <property type="match status" value="1"/>
</dbReference>
<comment type="similarity">
    <text evidence="1">Belongs to the sulfatase family.</text>
</comment>
<dbReference type="AlphaFoldDB" id="A0A2T5BI48"/>
<dbReference type="OrthoDB" id="9795675at2"/>